<keyword evidence="3" id="KW-1185">Reference proteome</keyword>
<comment type="caution">
    <text evidence="2">The sequence shown here is derived from an EMBL/GenBank/DDBJ whole genome shotgun (WGS) entry which is preliminary data.</text>
</comment>
<dbReference type="Pfam" id="PF00403">
    <property type="entry name" value="HMA"/>
    <property type="match status" value="1"/>
</dbReference>
<proteinExistence type="predicted"/>
<dbReference type="EMBL" id="MSPP01000001">
    <property type="protein sequence ID" value="OUD10144.1"/>
    <property type="molecule type" value="Genomic_DNA"/>
</dbReference>
<dbReference type="AlphaFoldDB" id="A0A251X1F2"/>
<feature type="domain" description="HMA" evidence="1">
    <location>
        <begin position="1"/>
        <end position="62"/>
    </location>
</feature>
<evidence type="ECO:0000259" key="1">
    <source>
        <dbReference type="PROSITE" id="PS50846"/>
    </source>
</evidence>
<dbReference type="SUPFAM" id="SSF55008">
    <property type="entry name" value="HMA, heavy metal-associated domain"/>
    <property type="match status" value="1"/>
</dbReference>
<dbReference type="InterPro" id="IPR006121">
    <property type="entry name" value="HMA_dom"/>
</dbReference>
<dbReference type="RefSeq" id="WP_086449794.1">
    <property type="nucleotide sequence ID" value="NZ_MSPP01000001.1"/>
</dbReference>
<dbReference type="InterPro" id="IPR036163">
    <property type="entry name" value="HMA_dom_sf"/>
</dbReference>
<reference evidence="2 3" key="1">
    <citation type="submission" date="2016-12" db="EMBL/GenBank/DDBJ databases">
        <title>The draft genome sequence of HSLHS2.</title>
        <authorList>
            <person name="Hu D."/>
            <person name="Wang L."/>
            <person name="Shao Z."/>
        </authorList>
    </citation>
    <scope>NUCLEOTIDE SEQUENCE [LARGE SCALE GENOMIC DNA]</scope>
    <source>
        <strain evidence="2">MCCC 1A06712</strain>
    </source>
</reference>
<dbReference type="PROSITE" id="PS50846">
    <property type="entry name" value="HMA_2"/>
    <property type="match status" value="1"/>
</dbReference>
<gene>
    <name evidence="2" type="ORF">BVC71_01095</name>
</gene>
<accession>A0A251X1F2</accession>
<sequence length="64" mass="6865">MKLSVPEMSCGHCKTSISNAIEALDSTAKVDFDMDAKQISIHTDKPLNTIQDALNAIGFDNAVV</sequence>
<organism evidence="2 3">
    <name type="scientific">Marivivens niveibacter</name>
    <dbReference type="NCBI Taxonomy" id="1930667"/>
    <lineage>
        <taxon>Bacteria</taxon>
        <taxon>Pseudomonadati</taxon>
        <taxon>Pseudomonadota</taxon>
        <taxon>Alphaproteobacteria</taxon>
        <taxon>Rhodobacterales</taxon>
        <taxon>Paracoccaceae</taxon>
        <taxon>Marivivens group</taxon>
        <taxon>Marivivens</taxon>
    </lineage>
</organism>
<dbReference type="Proteomes" id="UP000194664">
    <property type="component" value="Unassembled WGS sequence"/>
</dbReference>
<protein>
    <recommendedName>
        <fullName evidence="1">HMA domain-containing protein</fullName>
    </recommendedName>
</protein>
<evidence type="ECO:0000313" key="2">
    <source>
        <dbReference type="EMBL" id="OUD10144.1"/>
    </source>
</evidence>
<dbReference type="OrthoDB" id="9801832at2"/>
<dbReference type="GO" id="GO:0046872">
    <property type="term" value="F:metal ion binding"/>
    <property type="evidence" value="ECO:0007669"/>
    <property type="project" value="InterPro"/>
</dbReference>
<dbReference type="CDD" id="cd00371">
    <property type="entry name" value="HMA"/>
    <property type="match status" value="1"/>
</dbReference>
<evidence type="ECO:0000313" key="3">
    <source>
        <dbReference type="Proteomes" id="UP000194664"/>
    </source>
</evidence>
<dbReference type="Gene3D" id="3.30.70.100">
    <property type="match status" value="1"/>
</dbReference>
<name>A0A251X1F2_9RHOB</name>